<reference evidence="1" key="1">
    <citation type="submission" date="2014-11" db="EMBL/GenBank/DDBJ databases">
        <authorList>
            <person name="Amaro Gonzalez C."/>
        </authorList>
    </citation>
    <scope>NUCLEOTIDE SEQUENCE</scope>
</reference>
<dbReference type="Gene3D" id="3.30.497.10">
    <property type="entry name" value="Antithrombin, subunit I, domain 2"/>
    <property type="match status" value="1"/>
</dbReference>
<dbReference type="SUPFAM" id="SSF56574">
    <property type="entry name" value="Serpins"/>
    <property type="match status" value="1"/>
</dbReference>
<organism evidence="1">
    <name type="scientific">Anguilla anguilla</name>
    <name type="common">European freshwater eel</name>
    <name type="synonym">Muraena anguilla</name>
    <dbReference type="NCBI Taxonomy" id="7936"/>
    <lineage>
        <taxon>Eukaryota</taxon>
        <taxon>Metazoa</taxon>
        <taxon>Chordata</taxon>
        <taxon>Craniata</taxon>
        <taxon>Vertebrata</taxon>
        <taxon>Euteleostomi</taxon>
        <taxon>Actinopterygii</taxon>
        <taxon>Neopterygii</taxon>
        <taxon>Teleostei</taxon>
        <taxon>Anguilliformes</taxon>
        <taxon>Anguillidae</taxon>
        <taxon>Anguilla</taxon>
    </lineage>
</organism>
<accession>A0A0E9U2K8</accession>
<dbReference type="Gene3D" id="2.30.39.10">
    <property type="entry name" value="Alpha-1-antitrypsin, domain 1"/>
    <property type="match status" value="1"/>
</dbReference>
<reference evidence="1" key="2">
    <citation type="journal article" date="2015" name="Fish Shellfish Immunol.">
        <title>Early steps in the European eel (Anguilla anguilla)-Vibrio vulnificus interaction in the gills: Role of the RtxA13 toxin.</title>
        <authorList>
            <person name="Callol A."/>
            <person name="Pajuelo D."/>
            <person name="Ebbesson L."/>
            <person name="Teles M."/>
            <person name="MacKenzie S."/>
            <person name="Amaro C."/>
        </authorList>
    </citation>
    <scope>NUCLEOTIDE SEQUENCE</scope>
</reference>
<protein>
    <submittedName>
        <fullName evidence="1">Uncharacterized protein</fullName>
    </submittedName>
</protein>
<sequence>MIPSVVQPDMLDPVFTRLVAVNTIFFKGQWQSRFLPRKIPR</sequence>
<dbReference type="InterPro" id="IPR042185">
    <property type="entry name" value="Serpin_sf_2"/>
</dbReference>
<name>A0A0E9U2K8_ANGAN</name>
<dbReference type="AlphaFoldDB" id="A0A0E9U2K8"/>
<proteinExistence type="predicted"/>
<evidence type="ECO:0000313" key="1">
    <source>
        <dbReference type="EMBL" id="JAH59405.1"/>
    </source>
</evidence>
<dbReference type="InterPro" id="IPR036186">
    <property type="entry name" value="Serpin_sf"/>
</dbReference>
<dbReference type="EMBL" id="GBXM01049172">
    <property type="protein sequence ID" value="JAH59405.1"/>
    <property type="molecule type" value="Transcribed_RNA"/>
</dbReference>
<dbReference type="InterPro" id="IPR042178">
    <property type="entry name" value="Serpin_sf_1"/>
</dbReference>